<accession>A0A4R5CDW1</accession>
<dbReference type="EMBL" id="SMKU01000002">
    <property type="protein sequence ID" value="TDD97725.1"/>
    <property type="molecule type" value="Genomic_DNA"/>
</dbReference>
<organism evidence="2 3">
    <name type="scientific">Actinomadura rubrisoli</name>
    <dbReference type="NCBI Taxonomy" id="2530368"/>
    <lineage>
        <taxon>Bacteria</taxon>
        <taxon>Bacillati</taxon>
        <taxon>Actinomycetota</taxon>
        <taxon>Actinomycetes</taxon>
        <taxon>Streptosporangiales</taxon>
        <taxon>Thermomonosporaceae</taxon>
        <taxon>Actinomadura</taxon>
    </lineage>
</organism>
<dbReference type="Proteomes" id="UP000294513">
    <property type="component" value="Unassembled WGS sequence"/>
</dbReference>
<dbReference type="RefSeq" id="WP_131888885.1">
    <property type="nucleotide sequence ID" value="NZ_SMKU01000002.1"/>
</dbReference>
<proteinExistence type="predicted"/>
<evidence type="ECO:0000313" key="2">
    <source>
        <dbReference type="EMBL" id="TDD97725.1"/>
    </source>
</evidence>
<evidence type="ECO:0000256" key="1">
    <source>
        <dbReference type="SAM" id="MobiDB-lite"/>
    </source>
</evidence>
<protein>
    <submittedName>
        <fullName evidence="2">Uncharacterized protein</fullName>
    </submittedName>
</protein>
<evidence type="ECO:0000313" key="3">
    <source>
        <dbReference type="Proteomes" id="UP000294513"/>
    </source>
</evidence>
<dbReference type="AlphaFoldDB" id="A0A4R5CDW1"/>
<reference evidence="2 3" key="1">
    <citation type="submission" date="2019-03" db="EMBL/GenBank/DDBJ databases">
        <title>Draft genome sequences of novel Actinobacteria.</title>
        <authorList>
            <person name="Sahin N."/>
            <person name="Ay H."/>
            <person name="Saygin H."/>
        </authorList>
    </citation>
    <scope>NUCLEOTIDE SEQUENCE [LARGE SCALE GENOMIC DNA]</scope>
    <source>
        <strain evidence="2 3">H3C3</strain>
    </source>
</reference>
<sequence length="81" mass="8784">MTPYDALQAEQDAIEDALDADRNPHADAPDPTDWLEEQAEERHRGAEHDGGPCTCAPFGVGSGFCADVRRTDDPLSEEGPF</sequence>
<feature type="compositionally biased region" description="Basic and acidic residues" evidence="1">
    <location>
        <begin position="40"/>
        <end position="50"/>
    </location>
</feature>
<feature type="compositionally biased region" description="Basic and acidic residues" evidence="1">
    <location>
        <begin position="19"/>
        <end position="28"/>
    </location>
</feature>
<feature type="region of interest" description="Disordered" evidence="1">
    <location>
        <begin position="1"/>
        <end position="52"/>
    </location>
</feature>
<comment type="caution">
    <text evidence="2">The sequence shown here is derived from an EMBL/GenBank/DDBJ whole genome shotgun (WGS) entry which is preliminary data.</text>
</comment>
<keyword evidence="3" id="KW-1185">Reference proteome</keyword>
<gene>
    <name evidence="2" type="ORF">E1298_01425</name>
</gene>
<name>A0A4R5CDW1_9ACTN</name>